<reference evidence="6" key="2">
    <citation type="submission" date="2021-08" db="EMBL/GenBank/DDBJ databases">
        <authorList>
            <person name="Tani A."/>
            <person name="Ola A."/>
            <person name="Ogura Y."/>
            <person name="Katsura K."/>
            <person name="Hayashi T."/>
        </authorList>
    </citation>
    <scope>NUCLEOTIDE SEQUENCE</scope>
    <source>
        <strain evidence="6">DSM 19015</strain>
    </source>
</reference>
<dbReference type="InterPro" id="IPR011006">
    <property type="entry name" value="CheY-like_superfamily"/>
</dbReference>
<evidence type="ECO:0000256" key="2">
    <source>
        <dbReference type="ARBA" id="ARBA00023015"/>
    </source>
</evidence>
<dbReference type="EMBL" id="BPQP01000019">
    <property type="protein sequence ID" value="GJD94134.1"/>
    <property type="molecule type" value="Genomic_DNA"/>
</dbReference>
<keyword evidence="3" id="KW-0804">Transcription</keyword>
<organism evidence="6 7">
    <name type="scientific">Methylobacterium iners</name>
    <dbReference type="NCBI Taxonomy" id="418707"/>
    <lineage>
        <taxon>Bacteria</taxon>
        <taxon>Pseudomonadati</taxon>
        <taxon>Pseudomonadota</taxon>
        <taxon>Alphaproteobacteria</taxon>
        <taxon>Hyphomicrobiales</taxon>
        <taxon>Methylobacteriaceae</taxon>
        <taxon>Methylobacterium</taxon>
    </lineage>
</organism>
<dbReference type="Proteomes" id="UP001055125">
    <property type="component" value="Unassembled WGS sequence"/>
</dbReference>
<gene>
    <name evidence="6" type="primary">rcsC_11</name>
    <name evidence="6" type="ORF">OCOJLMKI_1335</name>
</gene>
<dbReference type="SMART" id="SM00448">
    <property type="entry name" value="REC"/>
    <property type="match status" value="1"/>
</dbReference>
<evidence type="ECO:0000313" key="6">
    <source>
        <dbReference type="EMBL" id="GJD94134.1"/>
    </source>
</evidence>
<keyword evidence="2" id="KW-0805">Transcription regulation</keyword>
<dbReference type="Gene3D" id="3.40.50.2300">
    <property type="match status" value="1"/>
</dbReference>
<protein>
    <submittedName>
        <fullName evidence="6">Sensor histidine kinase RcsC</fullName>
    </submittedName>
</protein>
<evidence type="ECO:0000313" key="7">
    <source>
        <dbReference type="Proteomes" id="UP001055125"/>
    </source>
</evidence>
<keyword evidence="6" id="KW-0418">Kinase</keyword>
<dbReference type="InterPro" id="IPR050595">
    <property type="entry name" value="Bact_response_regulator"/>
</dbReference>
<keyword evidence="6" id="KW-0808">Transferase</keyword>
<dbReference type="Pfam" id="PF00072">
    <property type="entry name" value="Response_reg"/>
    <property type="match status" value="1"/>
</dbReference>
<comment type="caution">
    <text evidence="6">The sequence shown here is derived from an EMBL/GenBank/DDBJ whole genome shotgun (WGS) entry which is preliminary data.</text>
</comment>
<dbReference type="RefSeq" id="WP_238243320.1">
    <property type="nucleotide sequence ID" value="NZ_BPQP01000019.1"/>
</dbReference>
<evidence type="ECO:0000256" key="4">
    <source>
        <dbReference type="PROSITE-ProRule" id="PRU00169"/>
    </source>
</evidence>
<keyword evidence="1 4" id="KW-0597">Phosphoprotein</keyword>
<dbReference type="SUPFAM" id="SSF52172">
    <property type="entry name" value="CheY-like"/>
    <property type="match status" value="1"/>
</dbReference>
<proteinExistence type="predicted"/>
<evidence type="ECO:0000256" key="3">
    <source>
        <dbReference type="ARBA" id="ARBA00023163"/>
    </source>
</evidence>
<dbReference type="GO" id="GO:0016301">
    <property type="term" value="F:kinase activity"/>
    <property type="evidence" value="ECO:0007669"/>
    <property type="project" value="UniProtKB-KW"/>
</dbReference>
<dbReference type="PROSITE" id="PS50110">
    <property type="entry name" value="RESPONSE_REGULATORY"/>
    <property type="match status" value="1"/>
</dbReference>
<dbReference type="PANTHER" id="PTHR44591">
    <property type="entry name" value="STRESS RESPONSE REGULATOR PROTEIN 1"/>
    <property type="match status" value="1"/>
</dbReference>
<feature type="domain" description="Response regulatory" evidence="5">
    <location>
        <begin position="10"/>
        <end position="123"/>
    </location>
</feature>
<sequence>MVIHAAPSVAVMVVEDDILVRMVAADILADAGFRVVEARNAQEALTLLDARSDVRVVFTDCNMPGAVDGIGLARLINERAPEVGLLLTSGKVRPAATELPPGARFIPKPYRRSTVIEEVEGLLGVADEGAKGAALVPQSVTGKPSLVEGGEIAAAPLSEPDKT</sequence>
<accession>A0ABQ4RTT5</accession>
<evidence type="ECO:0000256" key="1">
    <source>
        <dbReference type="ARBA" id="ARBA00022553"/>
    </source>
</evidence>
<evidence type="ECO:0000259" key="5">
    <source>
        <dbReference type="PROSITE" id="PS50110"/>
    </source>
</evidence>
<feature type="modified residue" description="4-aspartylphosphate" evidence="4">
    <location>
        <position position="60"/>
    </location>
</feature>
<dbReference type="PANTHER" id="PTHR44591:SF3">
    <property type="entry name" value="RESPONSE REGULATORY DOMAIN-CONTAINING PROTEIN"/>
    <property type="match status" value="1"/>
</dbReference>
<name>A0ABQ4RTT5_9HYPH</name>
<dbReference type="InterPro" id="IPR001789">
    <property type="entry name" value="Sig_transdc_resp-reg_receiver"/>
</dbReference>
<keyword evidence="7" id="KW-1185">Reference proteome</keyword>
<reference evidence="6" key="1">
    <citation type="journal article" date="2021" name="Front. Microbiol.">
        <title>Comprehensive Comparative Genomics and Phenotyping of Methylobacterium Species.</title>
        <authorList>
            <person name="Alessa O."/>
            <person name="Ogura Y."/>
            <person name="Fujitani Y."/>
            <person name="Takami H."/>
            <person name="Hayashi T."/>
            <person name="Sahin N."/>
            <person name="Tani A."/>
        </authorList>
    </citation>
    <scope>NUCLEOTIDE SEQUENCE</scope>
    <source>
        <strain evidence="6">DSM 19015</strain>
    </source>
</reference>